<feature type="compositionally biased region" description="Basic and acidic residues" evidence="1">
    <location>
        <begin position="98"/>
        <end position="107"/>
    </location>
</feature>
<keyword evidence="3" id="KW-1185">Reference proteome</keyword>
<feature type="compositionally biased region" description="Polar residues" evidence="1">
    <location>
        <begin position="140"/>
        <end position="169"/>
    </location>
</feature>
<sequence>MITSTPHKHSGTGAGADETEMYLDDCMDFEESLSISPASRGSERGVDMPPAGTKFTTARSTPKSLPQMQSTISHDSGTRSQSEIKTRRPQSRILKTKTHLEGSKEPLSEQETPSSLPPPSKQTKERWEMQAMSKMPSAGTKVTTASTPKSLPQIQSTISHDSGTRSQSEIKTRRPQSRILKTKTHLEGSKQTKERWETQAMSKNR</sequence>
<evidence type="ECO:0000313" key="3">
    <source>
        <dbReference type="Proteomes" id="UP000706124"/>
    </source>
</evidence>
<feature type="compositionally biased region" description="Basic residues" evidence="1">
    <location>
        <begin position="173"/>
        <end position="183"/>
    </location>
</feature>
<accession>A0A9P7SCY5</accession>
<feature type="compositionally biased region" description="Polar residues" evidence="1">
    <location>
        <begin position="54"/>
        <end position="83"/>
    </location>
</feature>
<feature type="compositionally biased region" description="Basic and acidic residues" evidence="1">
    <location>
        <begin position="184"/>
        <end position="197"/>
    </location>
</feature>
<feature type="compositionally biased region" description="Basic residues" evidence="1">
    <location>
        <begin position="87"/>
        <end position="97"/>
    </location>
</feature>
<feature type="compositionally biased region" description="Basic residues" evidence="1">
    <location>
        <begin position="1"/>
        <end position="10"/>
    </location>
</feature>
<feature type="compositionally biased region" description="Acidic residues" evidence="1">
    <location>
        <begin position="17"/>
        <end position="31"/>
    </location>
</feature>
<proteinExistence type="predicted"/>
<evidence type="ECO:0000256" key="1">
    <source>
        <dbReference type="SAM" id="MobiDB-lite"/>
    </source>
</evidence>
<gene>
    <name evidence="2" type="ORF">E4U60_007532</name>
</gene>
<dbReference type="EMBL" id="SRPO01000861">
    <property type="protein sequence ID" value="KAG5929094.1"/>
    <property type="molecule type" value="Genomic_DNA"/>
</dbReference>
<name>A0A9P7SCY5_9HYPO</name>
<evidence type="ECO:0000313" key="2">
    <source>
        <dbReference type="EMBL" id="KAG5929094.1"/>
    </source>
</evidence>
<reference evidence="2 3" key="1">
    <citation type="journal article" date="2020" name="bioRxiv">
        <title>Whole genome comparisons of ergot fungi reveals the divergence and evolution of species within the genus Claviceps are the result of varying mechanisms driving genome evolution and host range expansion.</title>
        <authorList>
            <person name="Wyka S.A."/>
            <person name="Mondo S.J."/>
            <person name="Liu M."/>
            <person name="Dettman J."/>
            <person name="Nalam V."/>
            <person name="Broders K.D."/>
        </authorList>
    </citation>
    <scope>NUCLEOTIDE SEQUENCE [LARGE SCALE GENOMIC DNA]</scope>
    <source>
        <strain evidence="2 3">CCC 1485</strain>
    </source>
</reference>
<comment type="caution">
    <text evidence="2">The sequence shown here is derived from an EMBL/GenBank/DDBJ whole genome shotgun (WGS) entry which is preliminary data.</text>
</comment>
<protein>
    <submittedName>
        <fullName evidence="2">Uncharacterized protein</fullName>
    </submittedName>
</protein>
<dbReference type="AlphaFoldDB" id="A0A9P7SCY5"/>
<feature type="region of interest" description="Disordered" evidence="1">
    <location>
        <begin position="1"/>
        <end position="205"/>
    </location>
</feature>
<organism evidence="2 3">
    <name type="scientific">Claviceps pazoutovae</name>
    <dbReference type="NCBI Taxonomy" id="1649127"/>
    <lineage>
        <taxon>Eukaryota</taxon>
        <taxon>Fungi</taxon>
        <taxon>Dikarya</taxon>
        <taxon>Ascomycota</taxon>
        <taxon>Pezizomycotina</taxon>
        <taxon>Sordariomycetes</taxon>
        <taxon>Hypocreomycetidae</taxon>
        <taxon>Hypocreales</taxon>
        <taxon>Clavicipitaceae</taxon>
        <taxon>Claviceps</taxon>
    </lineage>
</organism>
<dbReference type="Proteomes" id="UP000706124">
    <property type="component" value="Unassembled WGS sequence"/>
</dbReference>